<dbReference type="EMBL" id="CAOF01000031">
    <property type="protein sequence ID" value="CCO44780.1"/>
    <property type="molecule type" value="Genomic_DNA"/>
</dbReference>
<dbReference type="PANTHER" id="PTHR40252">
    <property type="entry name" value="BLR0328 PROTEIN"/>
    <property type="match status" value="1"/>
</dbReference>
<evidence type="ECO:0000313" key="4">
    <source>
        <dbReference type="Proteomes" id="UP000018211"/>
    </source>
</evidence>
<name>A0AAV2VJ58_9VIBR</name>
<gene>
    <name evidence="3" type="ORF">VIBNISOn1_1260013</name>
</gene>
<dbReference type="Pfam" id="PF08495">
    <property type="entry name" value="FIST"/>
    <property type="match status" value="1"/>
</dbReference>
<comment type="caution">
    <text evidence="3">The sequence shown here is derived from an EMBL/GenBank/DDBJ whole genome shotgun (WGS) entry which is preliminary data.</text>
</comment>
<dbReference type="Pfam" id="PF10442">
    <property type="entry name" value="FIST_C"/>
    <property type="match status" value="1"/>
</dbReference>
<dbReference type="RefSeq" id="WP_022610505.1">
    <property type="nucleotide sequence ID" value="NZ_LK391965.1"/>
</dbReference>
<accession>A0AAV2VJ58</accession>
<dbReference type="PANTHER" id="PTHR40252:SF2">
    <property type="entry name" value="BLR0328 PROTEIN"/>
    <property type="match status" value="1"/>
</dbReference>
<dbReference type="SMART" id="SM00897">
    <property type="entry name" value="FIST"/>
    <property type="match status" value="1"/>
</dbReference>
<evidence type="ECO:0000313" key="3">
    <source>
        <dbReference type="EMBL" id="CCO44780.1"/>
    </source>
</evidence>
<protein>
    <submittedName>
        <fullName evidence="3">FIST domain protein</fullName>
    </submittedName>
</protein>
<evidence type="ECO:0000259" key="1">
    <source>
        <dbReference type="SMART" id="SM00897"/>
    </source>
</evidence>
<dbReference type="AlphaFoldDB" id="A0AAV2VJ58"/>
<reference evidence="3 4" key="1">
    <citation type="journal article" date="2013" name="ISME J.">
        <title>Comparative genomics of pathogenic lineages of Vibrio nigripulchritudo identifies virulence-associated traits.</title>
        <authorList>
            <person name="Goudenege D."/>
            <person name="Labreuche Y."/>
            <person name="Krin E."/>
            <person name="Ansquer D."/>
            <person name="Mangenot S."/>
            <person name="Calteau A."/>
            <person name="Medigue C."/>
            <person name="Mazel D."/>
            <person name="Polz M.F."/>
            <person name="Le Roux F."/>
        </authorList>
    </citation>
    <scope>NUCLEOTIDE SEQUENCE [LARGE SCALE GENOMIC DNA]</scope>
    <source>
        <strain evidence="3 4">SOn1</strain>
    </source>
</reference>
<dbReference type="InterPro" id="IPR019494">
    <property type="entry name" value="FIST_C"/>
</dbReference>
<dbReference type="Proteomes" id="UP000018211">
    <property type="component" value="Unassembled WGS sequence"/>
</dbReference>
<sequence>MFSANPLPEQASVVTAESYQLDAVKAVRELASRLNDPNIGFVLFFCSAAYDLRELETEMHRAFTHCKVMGCTTAGEITSSGYAKSSISAIGFAKDAFTVSGMVIPLEGFELNVAQRCVENLFDGCRRQLRAPIKHSSFVLTLIDGLSPQEENFLVTLDTALGRIPHFGGSAGDDENLANTHVYCDGKFYTSSAIVVMFNTTCPFEVFTTHHINSLGSKLVVTKADSECRRVYEFNAEPAAKVYAREVGIELADLRPEIYALHPLAVKVGGDYYIRSIQKVNEDLSLDFYCAVDDGIVITAMKPGDIYANVKEKLNEVSERIGDLEIIIGCDCFLRRKEIEQSNGLETIREIFSAFRMVGFNTYGEQLGGVHMNQTLTGVAIGRQKNVYPISSDEPLKRDKAS</sequence>
<dbReference type="NCBIfam" id="NF041558">
    <property type="entry name" value="NosP"/>
    <property type="match status" value="1"/>
</dbReference>
<organism evidence="3 4">
    <name type="scientific">Vibrio nigripulchritudo SOn1</name>
    <dbReference type="NCBI Taxonomy" id="1238450"/>
    <lineage>
        <taxon>Bacteria</taxon>
        <taxon>Pseudomonadati</taxon>
        <taxon>Pseudomonadota</taxon>
        <taxon>Gammaproteobacteria</taxon>
        <taxon>Vibrionales</taxon>
        <taxon>Vibrionaceae</taxon>
        <taxon>Vibrio</taxon>
    </lineage>
</organism>
<feature type="domain" description="FIST C-domain" evidence="2">
    <location>
        <begin position="239"/>
        <end position="369"/>
    </location>
</feature>
<proteinExistence type="predicted"/>
<dbReference type="InterPro" id="IPR013702">
    <property type="entry name" value="FIST_domain_N"/>
</dbReference>
<feature type="domain" description="FIST" evidence="1">
    <location>
        <begin position="37"/>
        <end position="238"/>
    </location>
</feature>
<dbReference type="SMART" id="SM01204">
    <property type="entry name" value="FIST_C"/>
    <property type="match status" value="1"/>
</dbReference>
<evidence type="ECO:0000259" key="2">
    <source>
        <dbReference type="SMART" id="SM01204"/>
    </source>
</evidence>